<organism evidence="5 6">
    <name type="scientific">Candidatus Raskinella chloraquaticus</name>
    <dbReference type="NCBI Taxonomy" id="1951219"/>
    <lineage>
        <taxon>Bacteria</taxon>
        <taxon>Pseudomonadati</taxon>
        <taxon>Pseudomonadota</taxon>
        <taxon>Alphaproteobacteria</taxon>
        <taxon>Hyphomicrobiales</taxon>
        <taxon>Phreatobacteraceae</taxon>
        <taxon>Candidatus Raskinella</taxon>
    </lineage>
</organism>
<dbReference type="GO" id="GO:0003677">
    <property type="term" value="F:DNA binding"/>
    <property type="evidence" value="ECO:0007669"/>
    <property type="project" value="UniProtKB-KW"/>
</dbReference>
<dbReference type="Pfam" id="PF00392">
    <property type="entry name" value="GntR"/>
    <property type="match status" value="1"/>
</dbReference>
<name>A0A1W9HQN5_9HYPH</name>
<evidence type="ECO:0000313" key="5">
    <source>
        <dbReference type="EMBL" id="OQW49770.1"/>
    </source>
</evidence>
<keyword evidence="2" id="KW-0238">DNA-binding</keyword>
<dbReference type="CDD" id="cd07377">
    <property type="entry name" value="WHTH_GntR"/>
    <property type="match status" value="1"/>
</dbReference>
<sequence length="226" mass="24885">MDTPAAIALVRTASLSSLVEAEVMRLILAGDLDSGEQIKEVKIAERLGVGRSSVREALRALEAAGLVRIEKNRGAFVRVVSEAEAREMYVVREALEGLAGALLAPRISDEEITELRARVDEMETYLDPADFHRYFPLNLTFHRRIFEMTGNGRLIEIYQRLTNELHTIRRNGLLRGGGLSVSNTEHRAIVEALAARDPAAASAALKAHVAAGARRRTGHREERVVA</sequence>
<proteinExistence type="predicted"/>
<dbReference type="SUPFAM" id="SSF48008">
    <property type="entry name" value="GntR ligand-binding domain-like"/>
    <property type="match status" value="1"/>
</dbReference>
<dbReference type="InterPro" id="IPR011711">
    <property type="entry name" value="GntR_C"/>
</dbReference>
<dbReference type="InterPro" id="IPR008920">
    <property type="entry name" value="TF_FadR/GntR_C"/>
</dbReference>
<dbReference type="InterPro" id="IPR036388">
    <property type="entry name" value="WH-like_DNA-bd_sf"/>
</dbReference>
<evidence type="ECO:0000259" key="4">
    <source>
        <dbReference type="PROSITE" id="PS50949"/>
    </source>
</evidence>
<dbReference type="Proteomes" id="UP000192872">
    <property type="component" value="Unassembled WGS sequence"/>
</dbReference>
<gene>
    <name evidence="5" type="ORF">A4S15_02505</name>
</gene>
<reference evidence="5 6" key="1">
    <citation type="journal article" date="2017" name="Water Res.">
        <title>Comammox in drinking water systems.</title>
        <authorList>
            <person name="Wang Y."/>
            <person name="Ma L."/>
            <person name="Mao Y."/>
            <person name="Jiang X."/>
            <person name="Xia Y."/>
            <person name="Yu K."/>
            <person name="Li B."/>
            <person name="Zhang T."/>
        </authorList>
    </citation>
    <scope>NUCLEOTIDE SEQUENCE [LARGE SCALE GENOMIC DNA]</scope>
    <source>
        <strain evidence="5">SG_bin8</strain>
    </source>
</reference>
<dbReference type="GO" id="GO:0003700">
    <property type="term" value="F:DNA-binding transcription factor activity"/>
    <property type="evidence" value="ECO:0007669"/>
    <property type="project" value="InterPro"/>
</dbReference>
<dbReference type="InterPro" id="IPR000524">
    <property type="entry name" value="Tscrpt_reg_HTH_GntR"/>
</dbReference>
<dbReference type="SUPFAM" id="SSF46785">
    <property type="entry name" value="Winged helix' DNA-binding domain"/>
    <property type="match status" value="1"/>
</dbReference>
<dbReference type="SMART" id="SM00895">
    <property type="entry name" value="FCD"/>
    <property type="match status" value="1"/>
</dbReference>
<evidence type="ECO:0000256" key="3">
    <source>
        <dbReference type="ARBA" id="ARBA00023163"/>
    </source>
</evidence>
<accession>A0A1W9HQN5</accession>
<keyword evidence="3" id="KW-0804">Transcription</keyword>
<dbReference type="SMART" id="SM00345">
    <property type="entry name" value="HTH_GNTR"/>
    <property type="match status" value="1"/>
</dbReference>
<dbReference type="Pfam" id="PF07729">
    <property type="entry name" value="FCD"/>
    <property type="match status" value="1"/>
</dbReference>
<evidence type="ECO:0000313" key="6">
    <source>
        <dbReference type="Proteomes" id="UP000192872"/>
    </source>
</evidence>
<dbReference type="PRINTS" id="PR00035">
    <property type="entry name" value="HTHGNTR"/>
</dbReference>
<comment type="caution">
    <text evidence="5">The sequence shown here is derived from an EMBL/GenBank/DDBJ whole genome shotgun (WGS) entry which is preliminary data.</text>
</comment>
<dbReference type="AlphaFoldDB" id="A0A1W9HQN5"/>
<keyword evidence="1" id="KW-0805">Transcription regulation</keyword>
<dbReference type="InterPro" id="IPR036390">
    <property type="entry name" value="WH_DNA-bd_sf"/>
</dbReference>
<evidence type="ECO:0000256" key="2">
    <source>
        <dbReference type="ARBA" id="ARBA00023125"/>
    </source>
</evidence>
<dbReference type="STRING" id="1827387.A4S15_02505"/>
<feature type="domain" description="HTH gntR-type" evidence="4">
    <location>
        <begin position="13"/>
        <end position="80"/>
    </location>
</feature>
<dbReference type="Gene3D" id="1.20.120.530">
    <property type="entry name" value="GntR ligand-binding domain-like"/>
    <property type="match status" value="1"/>
</dbReference>
<protein>
    <recommendedName>
        <fullName evidence="4">HTH gntR-type domain-containing protein</fullName>
    </recommendedName>
</protein>
<dbReference type="EMBL" id="LWDL01000031">
    <property type="protein sequence ID" value="OQW49770.1"/>
    <property type="molecule type" value="Genomic_DNA"/>
</dbReference>
<evidence type="ECO:0000256" key="1">
    <source>
        <dbReference type="ARBA" id="ARBA00023015"/>
    </source>
</evidence>
<dbReference type="PANTHER" id="PTHR43537:SF24">
    <property type="entry name" value="GLUCONATE OPERON TRANSCRIPTIONAL REPRESSOR"/>
    <property type="match status" value="1"/>
</dbReference>
<dbReference type="PROSITE" id="PS50949">
    <property type="entry name" value="HTH_GNTR"/>
    <property type="match status" value="1"/>
</dbReference>
<dbReference type="PANTHER" id="PTHR43537">
    <property type="entry name" value="TRANSCRIPTIONAL REGULATOR, GNTR FAMILY"/>
    <property type="match status" value="1"/>
</dbReference>
<dbReference type="Gene3D" id="1.10.10.10">
    <property type="entry name" value="Winged helix-like DNA-binding domain superfamily/Winged helix DNA-binding domain"/>
    <property type="match status" value="1"/>
</dbReference>